<dbReference type="EMBL" id="JAJSOF020000019">
    <property type="protein sequence ID" value="KAJ4437926.1"/>
    <property type="molecule type" value="Genomic_DNA"/>
</dbReference>
<keyword evidence="2" id="KW-1185">Reference proteome</keyword>
<dbReference type="Proteomes" id="UP001148838">
    <property type="component" value="Unassembled WGS sequence"/>
</dbReference>
<comment type="caution">
    <text evidence="1">The sequence shown here is derived from an EMBL/GenBank/DDBJ whole genome shotgun (WGS) entry which is preliminary data.</text>
</comment>
<accession>A0ABQ8SW28</accession>
<protein>
    <submittedName>
        <fullName evidence="1">Uncharacterized protein</fullName>
    </submittedName>
</protein>
<gene>
    <name evidence="1" type="ORF">ANN_13865</name>
</gene>
<name>A0ABQ8SW28_PERAM</name>
<sequence length="126" mass="14476">MYSSRLKRESNLLQSATTDKNSQSYLFCQASVKVIYIRVSQEPKPGKQHVRKVSTLIPVLVRIPQMAVYSDATRGGDVFEIEPISNDAVIWQYILLDDVSDEEQLSRSEQKWLKHKSLTECPSMDR</sequence>
<evidence type="ECO:0000313" key="2">
    <source>
        <dbReference type="Proteomes" id="UP001148838"/>
    </source>
</evidence>
<proteinExistence type="predicted"/>
<organism evidence="1 2">
    <name type="scientific">Periplaneta americana</name>
    <name type="common">American cockroach</name>
    <name type="synonym">Blatta americana</name>
    <dbReference type="NCBI Taxonomy" id="6978"/>
    <lineage>
        <taxon>Eukaryota</taxon>
        <taxon>Metazoa</taxon>
        <taxon>Ecdysozoa</taxon>
        <taxon>Arthropoda</taxon>
        <taxon>Hexapoda</taxon>
        <taxon>Insecta</taxon>
        <taxon>Pterygota</taxon>
        <taxon>Neoptera</taxon>
        <taxon>Polyneoptera</taxon>
        <taxon>Dictyoptera</taxon>
        <taxon>Blattodea</taxon>
        <taxon>Blattoidea</taxon>
        <taxon>Blattidae</taxon>
        <taxon>Blattinae</taxon>
        <taxon>Periplaneta</taxon>
    </lineage>
</organism>
<reference evidence="1 2" key="1">
    <citation type="journal article" date="2022" name="Allergy">
        <title>Genome assembly and annotation of Periplaneta americana reveal a comprehensive cockroach allergen profile.</title>
        <authorList>
            <person name="Wang L."/>
            <person name="Xiong Q."/>
            <person name="Saelim N."/>
            <person name="Wang L."/>
            <person name="Nong W."/>
            <person name="Wan A.T."/>
            <person name="Shi M."/>
            <person name="Liu X."/>
            <person name="Cao Q."/>
            <person name="Hui J.H.L."/>
            <person name="Sookrung N."/>
            <person name="Leung T.F."/>
            <person name="Tungtrongchitr A."/>
            <person name="Tsui S.K.W."/>
        </authorList>
    </citation>
    <scope>NUCLEOTIDE SEQUENCE [LARGE SCALE GENOMIC DNA]</scope>
    <source>
        <strain evidence="1">PWHHKU_190912</strain>
    </source>
</reference>
<evidence type="ECO:0000313" key="1">
    <source>
        <dbReference type="EMBL" id="KAJ4437926.1"/>
    </source>
</evidence>